<dbReference type="SUPFAM" id="SSF56003">
    <property type="entry name" value="Molybdenum cofactor-binding domain"/>
    <property type="match status" value="1"/>
</dbReference>
<evidence type="ECO:0000256" key="1">
    <source>
        <dbReference type="ARBA" id="ARBA00022505"/>
    </source>
</evidence>
<protein>
    <submittedName>
        <fullName evidence="5">Uncharacterized protein LOC112054760</fullName>
    </submittedName>
</protein>
<dbReference type="RefSeq" id="XP_052742309.1">
    <property type="nucleotide sequence ID" value="XM_052886349.1"/>
</dbReference>
<dbReference type="PANTHER" id="PTHR11908">
    <property type="entry name" value="XANTHINE DEHYDROGENASE"/>
    <property type="match status" value="1"/>
</dbReference>
<dbReference type="PANTHER" id="PTHR11908:SF132">
    <property type="entry name" value="ALDEHYDE OXIDASE 1-RELATED"/>
    <property type="match status" value="1"/>
</dbReference>
<proteinExistence type="predicted"/>
<keyword evidence="4" id="KW-1185">Reference proteome</keyword>
<evidence type="ECO:0000259" key="2">
    <source>
        <dbReference type="Pfam" id="PF02738"/>
    </source>
</evidence>
<dbReference type="InterPro" id="IPR008274">
    <property type="entry name" value="AldOxase/xan_DH_MoCoBD1"/>
</dbReference>
<name>A0ABM3LT99_BICAN</name>
<dbReference type="GeneID" id="112054760"/>
<accession>A0ABM3LT99</accession>
<gene>
    <name evidence="5" type="primary">LOC112054760</name>
</gene>
<feature type="domain" description="Aldehyde oxidase/xanthine dehydrogenase first molybdopterin binding" evidence="2">
    <location>
        <begin position="5"/>
        <end position="163"/>
    </location>
</feature>
<dbReference type="InterPro" id="IPR046867">
    <property type="entry name" value="AldOxase/xan_DH_MoCoBD2"/>
</dbReference>
<feature type="domain" description="Aldehyde oxidase/xanthine dehydrogenase second molybdopterin binding" evidence="3">
    <location>
        <begin position="178"/>
        <end position="430"/>
    </location>
</feature>
<dbReference type="Pfam" id="PF02738">
    <property type="entry name" value="MoCoBD_1"/>
    <property type="match status" value="1"/>
</dbReference>
<organism evidence="4 5">
    <name type="scientific">Bicyclus anynana</name>
    <name type="common">Squinting bush brown butterfly</name>
    <dbReference type="NCBI Taxonomy" id="110368"/>
    <lineage>
        <taxon>Eukaryota</taxon>
        <taxon>Metazoa</taxon>
        <taxon>Ecdysozoa</taxon>
        <taxon>Arthropoda</taxon>
        <taxon>Hexapoda</taxon>
        <taxon>Insecta</taxon>
        <taxon>Pterygota</taxon>
        <taxon>Neoptera</taxon>
        <taxon>Endopterygota</taxon>
        <taxon>Lepidoptera</taxon>
        <taxon>Glossata</taxon>
        <taxon>Ditrysia</taxon>
        <taxon>Papilionoidea</taxon>
        <taxon>Nymphalidae</taxon>
        <taxon>Satyrinae</taxon>
        <taxon>Satyrini</taxon>
        <taxon>Mycalesina</taxon>
        <taxon>Bicyclus</taxon>
    </lineage>
</organism>
<dbReference type="Proteomes" id="UP001652582">
    <property type="component" value="Chromosome 16"/>
</dbReference>
<keyword evidence="1" id="KW-0500">Molybdenum</keyword>
<evidence type="ECO:0000313" key="5">
    <source>
        <dbReference type="RefSeq" id="XP_052742309.1"/>
    </source>
</evidence>
<dbReference type="Gene3D" id="3.30.365.10">
    <property type="entry name" value="Aldehyde oxidase/xanthine dehydrogenase, molybdopterin binding domain"/>
    <property type="match status" value="4"/>
</dbReference>
<dbReference type="Pfam" id="PF20256">
    <property type="entry name" value="MoCoBD_2"/>
    <property type="match status" value="1"/>
</dbReference>
<reference evidence="5" key="1">
    <citation type="submission" date="2025-08" db="UniProtKB">
        <authorList>
            <consortium name="RefSeq"/>
        </authorList>
    </citation>
    <scope>IDENTIFICATION</scope>
</reference>
<sequence length="512" mass="57491">MILVEIDVKVRRLGGGYGLKISRNAQIAVAAALVTYKLNRPCRFINPLVNNMKAIGKRMPCSRDFEVGVNDNGVIQYANVDLYGDHGYIVNETMLLLGIDAYYNCYRKESWKCTIYNTITDTPSNTWCRSPGSLENIAMVEILLERIAYELNLDSLEVRLANLDTKHHSDLIKMSDTLKSNSQYAQRKTAVDTFNKNNRWKKRGLRFALLRWAPIAFMNYEVNLSVYAGDGTIVITHGGMEMGQGVNMKAIQICAYILKVPVEKIQIKPNDTTIAPNCSVSGSSLTTPFTGIGVKKCCEELLIRLAPIKLLMRNPTWVELIQKAHELQVDLHVSYYTTIKDIQIYNIYGVALAETEIDVLTGEYQLRQVDILQDVGRSVNPELDVGQVEGGFTMALGYWTSENLVYDTNSGELLTNRTWEYWVPQSLDIPQVLNVYLQKKSYSTDLVMGAKVVGEPPTCLGVVVPLALRAAIVEARRDSGLPSTEWFPIDGPYTVDKICTSTATKVDQFKFY</sequence>
<evidence type="ECO:0000259" key="3">
    <source>
        <dbReference type="Pfam" id="PF20256"/>
    </source>
</evidence>
<dbReference type="InterPro" id="IPR037165">
    <property type="entry name" value="AldOxase/xan_DH_Mopterin-bd_sf"/>
</dbReference>
<evidence type="ECO:0000313" key="4">
    <source>
        <dbReference type="Proteomes" id="UP001652582"/>
    </source>
</evidence>
<dbReference type="InterPro" id="IPR016208">
    <property type="entry name" value="Ald_Oxase/xanthine_DH-like"/>
</dbReference>